<gene>
    <name evidence="1" type="ORF">ABCR88_25735</name>
</gene>
<dbReference type="EMBL" id="CP158490">
    <property type="protein sequence ID" value="XBY22874.1"/>
    <property type="molecule type" value="Genomic_DNA"/>
</dbReference>
<dbReference type="RefSeq" id="WP_350403665.1">
    <property type="nucleotide sequence ID" value="NZ_CP158490.1"/>
</dbReference>
<name>A0AAU7WR62_9PSED</name>
<sequence>MACPRGAAAPDAHTQKRLFAASAGYCQNPSCSNPLFSDERGKSIHIAEMAHVYAASDNGPRGDSAMTEEARGSFDNLIVLCANCHTRVDKAPEAFPDTMMHEWKREHARKLEHVFGIIRLDSRAEVRKLIEPLLTENHTIFNQYGPHVETAWNPESGIAEQWERKMLSRIIPNNQKILAILDANRHLAKPLERTALELFRQHVDDLQVFHLQRIRQDGTRFPEGFAAIMEE</sequence>
<reference evidence="1" key="1">
    <citation type="submission" date="2024-06" db="EMBL/GenBank/DDBJ databases">
        <authorList>
            <person name="Wu L."/>
        </authorList>
    </citation>
    <scope>NUCLEOTIDE SEQUENCE</scope>
    <source>
        <strain evidence="1">W17</strain>
    </source>
</reference>
<proteinExistence type="predicted"/>
<evidence type="ECO:0008006" key="2">
    <source>
        <dbReference type="Google" id="ProtNLM"/>
    </source>
</evidence>
<dbReference type="AlphaFoldDB" id="A0AAU7WR62"/>
<protein>
    <recommendedName>
        <fullName evidence="2">HNH endonuclease</fullName>
    </recommendedName>
</protein>
<evidence type="ECO:0000313" key="1">
    <source>
        <dbReference type="EMBL" id="XBY22874.1"/>
    </source>
</evidence>
<accession>A0AAU7WR62</accession>
<organism evidence="1">
    <name type="scientific">Pseudomonas sp. W17</name>
    <dbReference type="NCBI Taxonomy" id="3144407"/>
    <lineage>
        <taxon>Bacteria</taxon>
        <taxon>Pseudomonadati</taxon>
        <taxon>Pseudomonadota</taxon>
        <taxon>Gammaproteobacteria</taxon>
        <taxon>Pseudomonadales</taxon>
        <taxon>Pseudomonadaceae</taxon>
        <taxon>Pseudomonas</taxon>
    </lineage>
</organism>